<feature type="transmembrane region" description="Helical" evidence="7">
    <location>
        <begin position="96"/>
        <end position="118"/>
    </location>
</feature>
<feature type="transmembrane region" description="Helical" evidence="7">
    <location>
        <begin position="385"/>
        <end position="409"/>
    </location>
</feature>
<dbReference type="PANTHER" id="PTHR43823:SF3">
    <property type="entry name" value="MULTIDRUG EXPORT PROTEIN MEPA"/>
    <property type="match status" value="1"/>
</dbReference>
<feature type="transmembrane region" description="Helical" evidence="7">
    <location>
        <begin position="415"/>
        <end position="435"/>
    </location>
</feature>
<keyword evidence="6 7" id="KW-0472">Membrane</keyword>
<accession>A0A9D9ND33</accession>
<dbReference type="InterPro" id="IPR048279">
    <property type="entry name" value="MdtK-like"/>
</dbReference>
<dbReference type="GO" id="GO:0015297">
    <property type="term" value="F:antiporter activity"/>
    <property type="evidence" value="ECO:0007669"/>
    <property type="project" value="InterPro"/>
</dbReference>
<proteinExistence type="predicted"/>
<comment type="caution">
    <text evidence="8">The sequence shown here is derived from an EMBL/GenBank/DDBJ whole genome shotgun (WGS) entry which is preliminary data.</text>
</comment>
<dbReference type="InterPro" id="IPR002528">
    <property type="entry name" value="MATE_fam"/>
</dbReference>
<evidence type="ECO:0000313" key="8">
    <source>
        <dbReference type="EMBL" id="MBO8469081.1"/>
    </source>
</evidence>
<keyword evidence="2" id="KW-0813">Transport</keyword>
<dbReference type="InterPro" id="IPR051327">
    <property type="entry name" value="MATE_MepA_subfamily"/>
</dbReference>
<dbReference type="GO" id="GO:0042910">
    <property type="term" value="F:xenobiotic transmembrane transporter activity"/>
    <property type="evidence" value="ECO:0007669"/>
    <property type="project" value="InterPro"/>
</dbReference>
<name>A0A9D9ND33_9SPIO</name>
<feature type="transmembrane region" description="Helical" evidence="7">
    <location>
        <begin position="138"/>
        <end position="160"/>
    </location>
</feature>
<keyword evidence="5 7" id="KW-1133">Transmembrane helix</keyword>
<reference evidence="8" key="2">
    <citation type="journal article" date="2021" name="PeerJ">
        <title>Extensive microbial diversity within the chicken gut microbiome revealed by metagenomics and culture.</title>
        <authorList>
            <person name="Gilroy R."/>
            <person name="Ravi A."/>
            <person name="Getino M."/>
            <person name="Pursley I."/>
            <person name="Horton D.L."/>
            <person name="Alikhan N.F."/>
            <person name="Baker D."/>
            <person name="Gharbi K."/>
            <person name="Hall N."/>
            <person name="Watson M."/>
            <person name="Adriaenssens E.M."/>
            <person name="Foster-Nyarko E."/>
            <person name="Jarju S."/>
            <person name="Secka A."/>
            <person name="Antonio M."/>
            <person name="Oren A."/>
            <person name="Chaudhuri R.R."/>
            <person name="La Ragione R."/>
            <person name="Hildebrand F."/>
            <person name="Pallen M.J."/>
        </authorList>
    </citation>
    <scope>NUCLEOTIDE SEQUENCE</scope>
    <source>
        <strain evidence="8">14700</strain>
    </source>
</reference>
<comment type="subcellular location">
    <subcellularLocation>
        <location evidence="1">Cell membrane</location>
        <topology evidence="1">Multi-pass membrane protein</topology>
    </subcellularLocation>
</comment>
<sequence length="449" mass="49085">MRNEAQHELFVKTKTRKLFFRAAIPGAIGMLASAMYQTLDGVYVGKFLGATAFASVNLAMPFVIINFAIADLIGVGSSVPISISLGEGKKETADRIFSLSCVLIVFFGILMGLFMYILAPFFMKMMGADGEFASQAVMYLRTYAVMSPVSTMVFASDNYLRICGKIHTSMCLNIFLSVFCAVVELVFLGVFGFGIWAAAFASCLGMAITASISLLQFRKGRLALSFVRPVFSFSIVKKIFACGLPSFLNNIAGRLTSIVMNMILVRLGGQNAVSVYGVLMYADGIILPIMYGSCDSLQPAVGYNWGAGYPSRVRGIEKFCFSTSFLLCMLAFLACSFIPGFIVSSFISGEIPPYAVGAVTIFAFTYLTRWISFSTQSFMLALEKSLYATIISISMAFIFPMILLLSLEWMGLDGIWLNFPLTSLLGAILSAVILLRVRKDIMKEDNPIE</sequence>
<keyword evidence="3" id="KW-1003">Cell membrane</keyword>
<evidence type="ECO:0000313" key="9">
    <source>
        <dbReference type="Proteomes" id="UP000810292"/>
    </source>
</evidence>
<dbReference type="AlphaFoldDB" id="A0A9D9ND33"/>
<feature type="transmembrane region" description="Helical" evidence="7">
    <location>
        <begin position="319"/>
        <end position="342"/>
    </location>
</feature>
<organism evidence="8 9">
    <name type="scientific">Candidatus Ornithospirochaeta stercoravium</name>
    <dbReference type="NCBI Taxonomy" id="2840897"/>
    <lineage>
        <taxon>Bacteria</taxon>
        <taxon>Pseudomonadati</taxon>
        <taxon>Spirochaetota</taxon>
        <taxon>Spirochaetia</taxon>
        <taxon>Spirochaetales</taxon>
        <taxon>Spirochaetaceae</taxon>
        <taxon>Spirochaetaceae incertae sedis</taxon>
        <taxon>Candidatus Ornithospirochaeta</taxon>
    </lineage>
</organism>
<evidence type="ECO:0000256" key="5">
    <source>
        <dbReference type="ARBA" id="ARBA00022989"/>
    </source>
</evidence>
<feature type="transmembrane region" description="Helical" evidence="7">
    <location>
        <begin position="18"/>
        <end position="39"/>
    </location>
</feature>
<feature type="transmembrane region" description="Helical" evidence="7">
    <location>
        <begin position="354"/>
        <end position="373"/>
    </location>
</feature>
<evidence type="ECO:0000256" key="6">
    <source>
        <dbReference type="ARBA" id="ARBA00023136"/>
    </source>
</evidence>
<evidence type="ECO:0000256" key="1">
    <source>
        <dbReference type="ARBA" id="ARBA00004651"/>
    </source>
</evidence>
<keyword evidence="4 7" id="KW-0812">Transmembrane</keyword>
<dbReference type="EMBL" id="JADIMF010000074">
    <property type="protein sequence ID" value="MBO8469081.1"/>
    <property type="molecule type" value="Genomic_DNA"/>
</dbReference>
<evidence type="ECO:0000256" key="4">
    <source>
        <dbReference type="ARBA" id="ARBA00022692"/>
    </source>
</evidence>
<gene>
    <name evidence="8" type="ORF">IAA72_04790</name>
</gene>
<reference evidence="8" key="1">
    <citation type="submission" date="2020-10" db="EMBL/GenBank/DDBJ databases">
        <authorList>
            <person name="Gilroy R."/>
        </authorList>
    </citation>
    <scope>NUCLEOTIDE SEQUENCE</scope>
    <source>
        <strain evidence="8">14700</strain>
    </source>
</reference>
<dbReference type="PANTHER" id="PTHR43823">
    <property type="entry name" value="SPORULATION PROTEIN YKVU"/>
    <property type="match status" value="1"/>
</dbReference>
<evidence type="ECO:0000256" key="3">
    <source>
        <dbReference type="ARBA" id="ARBA00022475"/>
    </source>
</evidence>
<evidence type="ECO:0000256" key="7">
    <source>
        <dbReference type="SAM" id="Phobius"/>
    </source>
</evidence>
<dbReference type="PIRSF" id="PIRSF006603">
    <property type="entry name" value="DinF"/>
    <property type="match status" value="1"/>
</dbReference>
<dbReference type="Pfam" id="PF01554">
    <property type="entry name" value="MatE"/>
    <property type="match status" value="2"/>
</dbReference>
<feature type="transmembrane region" description="Helical" evidence="7">
    <location>
        <begin position="59"/>
        <end position="84"/>
    </location>
</feature>
<feature type="transmembrane region" description="Helical" evidence="7">
    <location>
        <begin position="196"/>
        <end position="215"/>
    </location>
</feature>
<protein>
    <submittedName>
        <fullName evidence="8">MATE family efflux transporter</fullName>
    </submittedName>
</protein>
<feature type="transmembrane region" description="Helical" evidence="7">
    <location>
        <begin position="172"/>
        <end position="190"/>
    </location>
</feature>
<dbReference type="GO" id="GO:0005886">
    <property type="term" value="C:plasma membrane"/>
    <property type="evidence" value="ECO:0007669"/>
    <property type="project" value="UniProtKB-SubCell"/>
</dbReference>
<evidence type="ECO:0000256" key="2">
    <source>
        <dbReference type="ARBA" id="ARBA00022448"/>
    </source>
</evidence>
<dbReference type="Proteomes" id="UP000810292">
    <property type="component" value="Unassembled WGS sequence"/>
</dbReference>